<keyword evidence="3" id="KW-0808">Transferase</keyword>
<comment type="caution">
    <text evidence="9">The sequence shown here is derived from an EMBL/GenBank/DDBJ whole genome shotgun (WGS) entry which is preliminary data.</text>
</comment>
<dbReference type="GO" id="GO:0005886">
    <property type="term" value="C:plasma membrane"/>
    <property type="evidence" value="ECO:0007669"/>
    <property type="project" value="UniProtKB-SubCell"/>
</dbReference>
<gene>
    <name evidence="9" type="ORF">EJV47_11750</name>
</gene>
<reference evidence="9 10" key="1">
    <citation type="submission" date="2018-12" db="EMBL/GenBank/DDBJ databases">
        <title>Hymenobacter gummosus sp. nov., isolated from a spring.</title>
        <authorList>
            <person name="Nie L."/>
        </authorList>
    </citation>
    <scope>NUCLEOTIDE SEQUENCE [LARGE SCALE GENOMIC DNA]</scope>
    <source>
        <strain evidence="9 10">KCTC 52166</strain>
    </source>
</reference>
<dbReference type="AlphaFoldDB" id="A0A3S0HNZ5"/>
<dbReference type="OrthoDB" id="9776737at2"/>
<feature type="transmembrane region" description="Helical" evidence="8">
    <location>
        <begin position="184"/>
        <end position="202"/>
    </location>
</feature>
<protein>
    <submittedName>
        <fullName evidence="9">DUF2029 domain-containing protein</fullName>
    </submittedName>
</protein>
<accession>A0A3S0HNZ5</accession>
<comment type="similarity">
    <text evidence="7">Belongs to the glycosyltransferase 87 family.</text>
</comment>
<evidence type="ECO:0000256" key="5">
    <source>
        <dbReference type="ARBA" id="ARBA00022989"/>
    </source>
</evidence>
<feature type="transmembrane region" description="Helical" evidence="8">
    <location>
        <begin position="283"/>
        <end position="301"/>
    </location>
</feature>
<evidence type="ECO:0000256" key="6">
    <source>
        <dbReference type="ARBA" id="ARBA00023136"/>
    </source>
</evidence>
<proteinExistence type="inferred from homology"/>
<evidence type="ECO:0000313" key="9">
    <source>
        <dbReference type="EMBL" id="RTQ50292.1"/>
    </source>
</evidence>
<dbReference type="GO" id="GO:0016758">
    <property type="term" value="F:hexosyltransferase activity"/>
    <property type="evidence" value="ECO:0007669"/>
    <property type="project" value="InterPro"/>
</dbReference>
<comment type="subcellular location">
    <subcellularLocation>
        <location evidence="1">Cell membrane</location>
        <topology evidence="1">Multi-pass membrane protein</topology>
    </subcellularLocation>
</comment>
<keyword evidence="5 8" id="KW-1133">Transmembrane helix</keyword>
<feature type="transmembrane region" description="Helical" evidence="8">
    <location>
        <begin position="344"/>
        <end position="370"/>
    </location>
</feature>
<feature type="transmembrane region" description="Helical" evidence="8">
    <location>
        <begin position="125"/>
        <end position="144"/>
    </location>
</feature>
<dbReference type="EMBL" id="RXOF01000005">
    <property type="protein sequence ID" value="RTQ50292.1"/>
    <property type="molecule type" value="Genomic_DNA"/>
</dbReference>
<feature type="transmembrane region" description="Helical" evidence="8">
    <location>
        <begin position="208"/>
        <end position="228"/>
    </location>
</feature>
<dbReference type="Pfam" id="PF09594">
    <property type="entry name" value="GT87"/>
    <property type="match status" value="1"/>
</dbReference>
<feature type="transmembrane region" description="Helical" evidence="8">
    <location>
        <begin position="313"/>
        <end position="332"/>
    </location>
</feature>
<name>A0A3S0HNZ5_9BACT</name>
<sequence>MPAPAASRWPAWLRRWPLGPYAGPYLLLLTLLVVLLPEAGYPADTWLWARWAEYSRAHGLGNVYALHGNNYNPLYHYLLALFGQLEGSAAAIQAHWYRLKLLTLPFDVAGALLAASLARTDRRRFLASLVLLLSPAYLYNTLIWGQVDAIYTGFVFGAAWLALRGRLVGSGVCFVLALNAKLQALIFLPPLLLLWAPLGLAAPRRLPGAVLAAVLTQGLVLAPFIWGGERSYLPELLRINRQAVGYYPFLSMKAFNWWQLTATGNLMTRLDTDLWHGMTYRHWGMLLFLGAATGVLLPLLGHTVGRVWRRRPADAPLVLLTMALVPLVFCFFNTQMHERYWHSALLFLAAYAFTSGRYALLALVSVAYLLNLEAVMNHLRLPAALLTPEPIAALFGLSIALGTWQLYRRARHVVSRREA</sequence>
<evidence type="ECO:0000256" key="8">
    <source>
        <dbReference type="SAM" id="Phobius"/>
    </source>
</evidence>
<keyword evidence="4 8" id="KW-0812">Transmembrane</keyword>
<evidence type="ECO:0000313" key="10">
    <source>
        <dbReference type="Proteomes" id="UP000282184"/>
    </source>
</evidence>
<evidence type="ECO:0000256" key="1">
    <source>
        <dbReference type="ARBA" id="ARBA00004651"/>
    </source>
</evidence>
<dbReference type="Proteomes" id="UP000282184">
    <property type="component" value="Unassembled WGS sequence"/>
</dbReference>
<dbReference type="RefSeq" id="WP_126693341.1">
    <property type="nucleotide sequence ID" value="NZ_RXOF01000005.1"/>
</dbReference>
<evidence type="ECO:0000256" key="7">
    <source>
        <dbReference type="ARBA" id="ARBA00024033"/>
    </source>
</evidence>
<evidence type="ECO:0000256" key="2">
    <source>
        <dbReference type="ARBA" id="ARBA00022475"/>
    </source>
</evidence>
<feature type="transmembrane region" description="Helical" evidence="8">
    <location>
        <begin position="390"/>
        <end position="407"/>
    </location>
</feature>
<organism evidence="9 10">
    <name type="scientific">Hymenobacter gummosus</name>
    <dbReference type="NCBI Taxonomy" id="1776032"/>
    <lineage>
        <taxon>Bacteria</taxon>
        <taxon>Pseudomonadati</taxon>
        <taxon>Bacteroidota</taxon>
        <taxon>Cytophagia</taxon>
        <taxon>Cytophagales</taxon>
        <taxon>Hymenobacteraceae</taxon>
        <taxon>Hymenobacter</taxon>
    </lineage>
</organism>
<dbReference type="InterPro" id="IPR018584">
    <property type="entry name" value="GT87"/>
</dbReference>
<keyword evidence="2" id="KW-1003">Cell membrane</keyword>
<evidence type="ECO:0000256" key="4">
    <source>
        <dbReference type="ARBA" id="ARBA00022692"/>
    </source>
</evidence>
<keyword evidence="6 8" id="KW-0472">Membrane</keyword>
<feature type="transmembrane region" description="Helical" evidence="8">
    <location>
        <begin position="150"/>
        <end position="177"/>
    </location>
</feature>
<evidence type="ECO:0000256" key="3">
    <source>
        <dbReference type="ARBA" id="ARBA00022679"/>
    </source>
</evidence>
<keyword evidence="10" id="KW-1185">Reference proteome</keyword>